<evidence type="ECO:0000313" key="3">
    <source>
        <dbReference type="Proteomes" id="UP000567179"/>
    </source>
</evidence>
<proteinExistence type="predicted"/>
<gene>
    <name evidence="2" type="ORF">D9619_002844</name>
</gene>
<comment type="caution">
    <text evidence="2">The sequence shown here is derived from an EMBL/GenBank/DDBJ whole genome shotgun (WGS) entry which is preliminary data.</text>
</comment>
<keyword evidence="3" id="KW-1185">Reference proteome</keyword>
<reference evidence="2 3" key="1">
    <citation type="journal article" date="2020" name="ISME J.">
        <title>Uncovering the hidden diversity of litter-decomposition mechanisms in mushroom-forming fungi.</title>
        <authorList>
            <person name="Floudas D."/>
            <person name="Bentzer J."/>
            <person name="Ahren D."/>
            <person name="Johansson T."/>
            <person name="Persson P."/>
            <person name="Tunlid A."/>
        </authorList>
    </citation>
    <scope>NUCLEOTIDE SEQUENCE [LARGE SCALE GENOMIC DNA]</scope>
    <source>
        <strain evidence="2 3">CBS 101986</strain>
    </source>
</reference>
<feature type="domain" description="DUF6593" evidence="1">
    <location>
        <begin position="92"/>
        <end position="239"/>
    </location>
</feature>
<accession>A0A8H5AVN2</accession>
<dbReference type="OrthoDB" id="3174721at2759"/>
<dbReference type="InterPro" id="IPR046528">
    <property type="entry name" value="DUF6593"/>
</dbReference>
<dbReference type="Proteomes" id="UP000567179">
    <property type="component" value="Unassembled WGS sequence"/>
</dbReference>
<evidence type="ECO:0000259" key="1">
    <source>
        <dbReference type="Pfam" id="PF20236"/>
    </source>
</evidence>
<sequence>MIIISSETNDSKISLPLTVPRAPSEFEGSTVASSSSSKLPPPRYIAKHPKTQITYEFQPQTIPANSMIMRPPSFLRGEYPSYCISVNMNVFTPFSYITTVRRDRWDGEVVGDFEMGIVGARKSSTVCIREHECPIDDVLDCQTKMFRGGTTYFWKTKHGSELDVVSLCWEEGAFSTSSTLSCFLGKDKATVNLLAKFMPNNIHRRPGKPHSITRMDVTPKGHDYLDDIVMSILIVERMRTSPSVLKDLPVSMIKELF</sequence>
<dbReference type="EMBL" id="JAACJJ010000056">
    <property type="protein sequence ID" value="KAF5311915.1"/>
    <property type="molecule type" value="Genomic_DNA"/>
</dbReference>
<dbReference type="AlphaFoldDB" id="A0A8H5AVN2"/>
<dbReference type="Pfam" id="PF20236">
    <property type="entry name" value="DUF6593"/>
    <property type="match status" value="1"/>
</dbReference>
<name>A0A8H5AVN2_9AGAR</name>
<evidence type="ECO:0000313" key="2">
    <source>
        <dbReference type="EMBL" id="KAF5311915.1"/>
    </source>
</evidence>
<protein>
    <recommendedName>
        <fullName evidence="1">DUF6593 domain-containing protein</fullName>
    </recommendedName>
</protein>
<organism evidence="2 3">
    <name type="scientific">Psilocybe cf. subviscida</name>
    <dbReference type="NCBI Taxonomy" id="2480587"/>
    <lineage>
        <taxon>Eukaryota</taxon>
        <taxon>Fungi</taxon>
        <taxon>Dikarya</taxon>
        <taxon>Basidiomycota</taxon>
        <taxon>Agaricomycotina</taxon>
        <taxon>Agaricomycetes</taxon>
        <taxon>Agaricomycetidae</taxon>
        <taxon>Agaricales</taxon>
        <taxon>Agaricineae</taxon>
        <taxon>Strophariaceae</taxon>
        <taxon>Psilocybe</taxon>
    </lineage>
</organism>